<dbReference type="RefSeq" id="WP_273381069.1">
    <property type="nucleotide sequence ID" value="NZ_PIUK01000232.1"/>
</dbReference>
<feature type="transmembrane region" description="Helical" evidence="1">
    <location>
        <begin position="174"/>
        <end position="193"/>
    </location>
</feature>
<keyword evidence="1" id="KW-1133">Transmembrane helix</keyword>
<sequence>MSPWIGLLKKEWRISKLWIFTTVGIVIAVNIVAYLLSLKYDEPITMFVPSLIVTCLHAFYMLMFMALSLQTEAKRLHLWLHTPQPAFRLVSAKLIIAFGSMLVSLFVSALFTYIASLGIKERYFHEKMWNHELFIESGALAALSIALLSIHLAVLFLLYWVIYRICKQMIPKMAWLAVTLAYFLIGWLFLSFMQTDVYEWLTEWGKVAVPGAVFKYDAAEGWIMIEKMETMPIGVIVFYGIMDVLVFCASVWLIGRKVEV</sequence>
<feature type="transmembrane region" description="Helical" evidence="1">
    <location>
        <begin position="139"/>
        <end position="162"/>
    </location>
</feature>
<feature type="transmembrane region" description="Helical" evidence="1">
    <location>
        <begin position="233"/>
        <end position="254"/>
    </location>
</feature>
<accession>A0A953IE86</accession>
<dbReference type="Proteomes" id="UP000732377">
    <property type="component" value="Unassembled WGS sequence"/>
</dbReference>
<dbReference type="EMBL" id="PIUK01000232">
    <property type="protein sequence ID" value="MBY6277734.1"/>
    <property type="molecule type" value="Genomic_DNA"/>
</dbReference>
<keyword evidence="1" id="KW-0472">Membrane</keyword>
<name>A0A953IE86_SYMTR</name>
<gene>
    <name evidence="2" type="ORF">CWE10_16315</name>
</gene>
<evidence type="ECO:0000313" key="2">
    <source>
        <dbReference type="EMBL" id="MBY6277734.1"/>
    </source>
</evidence>
<protein>
    <submittedName>
        <fullName evidence="2">Uncharacterized protein</fullName>
    </submittedName>
</protein>
<keyword evidence="1" id="KW-0812">Transmembrane</keyword>
<feature type="transmembrane region" description="Helical" evidence="1">
    <location>
        <begin position="48"/>
        <end position="69"/>
    </location>
</feature>
<evidence type="ECO:0000256" key="1">
    <source>
        <dbReference type="SAM" id="Phobius"/>
    </source>
</evidence>
<feature type="transmembrane region" description="Helical" evidence="1">
    <location>
        <begin position="17"/>
        <end position="36"/>
    </location>
</feature>
<comment type="caution">
    <text evidence="2">The sequence shown here is derived from an EMBL/GenBank/DDBJ whole genome shotgun (WGS) entry which is preliminary data.</text>
</comment>
<proteinExistence type="predicted"/>
<reference evidence="2" key="1">
    <citation type="submission" date="2017-11" db="EMBL/GenBank/DDBJ databases">
        <title>Three new genomes from thermophilic consortium.</title>
        <authorList>
            <person name="Quaggio R."/>
            <person name="Amgarten D."/>
            <person name="Setubal J.C."/>
        </authorList>
    </citation>
    <scope>NUCLEOTIDE SEQUENCE</scope>
    <source>
        <strain evidence="2">ZCTH01-B2</strain>
    </source>
</reference>
<organism evidence="2 3">
    <name type="scientific">Symbiobacterium thermophilum</name>
    <dbReference type="NCBI Taxonomy" id="2734"/>
    <lineage>
        <taxon>Bacteria</taxon>
        <taxon>Bacillati</taxon>
        <taxon>Bacillota</taxon>
        <taxon>Clostridia</taxon>
        <taxon>Eubacteriales</taxon>
        <taxon>Symbiobacteriaceae</taxon>
        <taxon>Symbiobacterium</taxon>
    </lineage>
</organism>
<feature type="transmembrane region" description="Helical" evidence="1">
    <location>
        <begin position="90"/>
        <end position="119"/>
    </location>
</feature>
<dbReference type="AlphaFoldDB" id="A0A953IE86"/>
<evidence type="ECO:0000313" key="3">
    <source>
        <dbReference type="Proteomes" id="UP000732377"/>
    </source>
</evidence>